<keyword evidence="3" id="KW-1003">Cell membrane</keyword>
<reference evidence="8 9" key="1">
    <citation type="submission" date="2022-06" db="EMBL/GenBank/DDBJ databases">
        <title>Halogeometricum sp. a new haloarchaeum isolate from saline soil.</title>
        <authorList>
            <person name="Strakova D."/>
            <person name="Galisteo C."/>
            <person name="Sanchez-Porro C."/>
            <person name="Ventosa A."/>
        </authorList>
    </citation>
    <scope>NUCLEOTIDE SEQUENCE [LARGE SCALE GENOMIC DNA]</scope>
    <source>
        <strain evidence="9">S3BR25-2</strain>
    </source>
</reference>
<feature type="transmembrane region" description="Helical" evidence="7">
    <location>
        <begin position="290"/>
        <end position="310"/>
    </location>
</feature>
<feature type="transmembrane region" description="Helical" evidence="7">
    <location>
        <begin position="316"/>
        <end position="334"/>
    </location>
</feature>
<gene>
    <name evidence="8" type="ORF">NDI79_10235</name>
</gene>
<dbReference type="EMBL" id="JAMQOQ010000002">
    <property type="protein sequence ID" value="MDS0294550.1"/>
    <property type="molecule type" value="Genomic_DNA"/>
</dbReference>
<evidence type="ECO:0000256" key="5">
    <source>
        <dbReference type="ARBA" id="ARBA00022989"/>
    </source>
</evidence>
<feature type="transmembrane region" description="Helical" evidence="7">
    <location>
        <begin position="12"/>
        <end position="34"/>
    </location>
</feature>
<feature type="transmembrane region" description="Helical" evidence="7">
    <location>
        <begin position="258"/>
        <end position="278"/>
    </location>
</feature>
<feature type="transmembrane region" description="Helical" evidence="7">
    <location>
        <begin position="230"/>
        <end position="252"/>
    </location>
</feature>
<dbReference type="RefSeq" id="WP_310928378.1">
    <property type="nucleotide sequence ID" value="NZ_JAMQOQ010000002.1"/>
</dbReference>
<keyword evidence="6 7" id="KW-0472">Membrane</keyword>
<evidence type="ECO:0000256" key="4">
    <source>
        <dbReference type="ARBA" id="ARBA00022692"/>
    </source>
</evidence>
<evidence type="ECO:0000313" key="9">
    <source>
        <dbReference type="Proteomes" id="UP001254813"/>
    </source>
</evidence>
<dbReference type="NCBIfam" id="TIGR00374">
    <property type="entry name" value="flippase-like domain"/>
    <property type="match status" value="1"/>
</dbReference>
<keyword evidence="5 7" id="KW-1133">Transmembrane helix</keyword>
<evidence type="ECO:0000256" key="3">
    <source>
        <dbReference type="ARBA" id="ARBA00022475"/>
    </source>
</evidence>
<dbReference type="Proteomes" id="UP001254813">
    <property type="component" value="Unassembled WGS sequence"/>
</dbReference>
<organism evidence="8 9">
    <name type="scientific">Halogeometricum luteum</name>
    <dbReference type="NCBI Taxonomy" id="2950537"/>
    <lineage>
        <taxon>Archaea</taxon>
        <taxon>Methanobacteriati</taxon>
        <taxon>Methanobacteriota</taxon>
        <taxon>Stenosarchaea group</taxon>
        <taxon>Halobacteria</taxon>
        <taxon>Halobacteriales</taxon>
        <taxon>Haloferacaceae</taxon>
        <taxon>Halogeometricum</taxon>
    </lineage>
</organism>
<proteinExistence type="inferred from homology"/>
<evidence type="ECO:0000256" key="2">
    <source>
        <dbReference type="ARBA" id="ARBA00011061"/>
    </source>
</evidence>
<comment type="caution">
    <text evidence="8">The sequence shown here is derived from an EMBL/GenBank/DDBJ whole genome shotgun (WGS) entry which is preliminary data.</text>
</comment>
<accession>A0ABU2G189</accession>
<keyword evidence="4 7" id="KW-0812">Transmembrane</keyword>
<dbReference type="Pfam" id="PF03706">
    <property type="entry name" value="LPG_synthase_TM"/>
    <property type="match status" value="1"/>
</dbReference>
<evidence type="ECO:0000256" key="6">
    <source>
        <dbReference type="ARBA" id="ARBA00023136"/>
    </source>
</evidence>
<evidence type="ECO:0000313" key="8">
    <source>
        <dbReference type="EMBL" id="MDS0294550.1"/>
    </source>
</evidence>
<dbReference type="InterPro" id="IPR022791">
    <property type="entry name" value="L-PG_synthase/AglD"/>
</dbReference>
<dbReference type="PANTHER" id="PTHR39087:SF2">
    <property type="entry name" value="UPF0104 MEMBRANE PROTEIN MJ1595"/>
    <property type="match status" value="1"/>
</dbReference>
<name>A0ABU2G189_9EURY</name>
<feature type="transmembrane region" description="Helical" evidence="7">
    <location>
        <begin position="135"/>
        <end position="155"/>
    </location>
</feature>
<keyword evidence="9" id="KW-1185">Reference proteome</keyword>
<feature type="transmembrane region" description="Helical" evidence="7">
    <location>
        <begin position="161"/>
        <end position="181"/>
    </location>
</feature>
<evidence type="ECO:0000256" key="7">
    <source>
        <dbReference type="SAM" id="Phobius"/>
    </source>
</evidence>
<comment type="similarity">
    <text evidence="2">Belongs to the UPF0104 family.</text>
</comment>
<sequence>MSESTFDRRTALKSLAGFGVAAVLLYLFGRVLGWDSILSALSKADPVPVALACGSSLVALTVWTKGWDVVLSSLSVEVPYRDLVPTYYAATFADYVTPFGKAGGGPFVAAVLSADHEVSYEESLASVVTTDSLNLLPFFTFAGAGVVVLGVTGSVPTNVRPLVYALGAVAVCVPLLAYLVWRVRGRATRLITRVLDPLAARVEFVDAGSVEERVTRFFSLIGDLGERRSWVLETVAFAYVGWVFFALPLWLAGRAMGVALPLQLVAFIVPASSMASLVPTPGGLGGVEAAVTGLLVTLAGVPTPTAAAIALLYRVASFWFVIPVGGGATLWLTYRS</sequence>
<comment type="subcellular location">
    <subcellularLocation>
        <location evidence="1">Cell membrane</location>
        <topology evidence="1">Multi-pass membrane protein</topology>
    </subcellularLocation>
</comment>
<protein>
    <submittedName>
        <fullName evidence="8">Flippase-like domain-containing protein</fullName>
    </submittedName>
</protein>
<dbReference type="PANTHER" id="PTHR39087">
    <property type="entry name" value="UPF0104 MEMBRANE PROTEIN MJ1595"/>
    <property type="match status" value="1"/>
</dbReference>
<evidence type="ECO:0000256" key="1">
    <source>
        <dbReference type="ARBA" id="ARBA00004651"/>
    </source>
</evidence>